<name>A0ABT6SWZ1_9ACTN</name>
<evidence type="ECO:0000259" key="3">
    <source>
        <dbReference type="Pfam" id="PF12229"/>
    </source>
</evidence>
<feature type="domain" description="YoaR-like putative peptidoglycan binding" evidence="3">
    <location>
        <begin position="90"/>
        <end position="186"/>
    </location>
</feature>
<evidence type="ECO:0000313" key="5">
    <source>
        <dbReference type="Proteomes" id="UP001237105"/>
    </source>
</evidence>
<protein>
    <submittedName>
        <fullName evidence="4">VanW family protein</fullName>
    </submittedName>
</protein>
<feature type="compositionally biased region" description="Basic and acidic residues" evidence="1">
    <location>
        <begin position="547"/>
        <end position="569"/>
    </location>
</feature>
<feature type="region of interest" description="Disordered" evidence="1">
    <location>
        <begin position="547"/>
        <end position="580"/>
    </location>
</feature>
<dbReference type="EMBL" id="JASCIS010000014">
    <property type="protein sequence ID" value="MDI3420118.1"/>
    <property type="molecule type" value="Genomic_DNA"/>
</dbReference>
<proteinExistence type="predicted"/>
<keyword evidence="2" id="KW-1133">Transmembrane helix</keyword>
<dbReference type="PANTHER" id="PTHR35788">
    <property type="entry name" value="EXPORTED PROTEIN-RELATED"/>
    <property type="match status" value="1"/>
</dbReference>
<sequence length="580" mass="61747">MQQRIRPAYLHPAAIAGGVLAVGAGGLYLAGSLVNGDGIDPGTRIRGVDVGGLSRAEAQQKLERELVAGEGSKPLAVRIGDREDTVVPASAGLGVDTEATVDKAARSGADPFTVIGGLFRSGGDVEPVVDVDESKARAAVQDLADRHEQKVRDGAVTFKNGKAEAREARTGHTLDVDGAVTALRAAYLPEKPAARTELPTHRTEPKVSAKETDRALREFAEPAMSGPVTLDVAGSKLTIGQHTLGKYLDLKADDKGQLKPSLDSKGLIKDPQVAERIDGLNSGAENADLALEGDRVVVASDGRAGQEITDKALGKAVMPLLTKTGAAARTGEVATKTTQPQISRENIDELGLTEKMSSFTVDFEAAPYRSTNIGRAAELINGSLVLPGEEWSFNRTVGERTKANGFVDGTIILNDQYAKAAGGGVSAVATTMYNALFFAGVKPVEHGAHSFYIERYPEGREATVAWGSLDLRFLNDSGNAIYIKAESTDTSVTVTFLGTKKYDEVLATQGPRENIKPPEERTSTAEQCQPQTPLEGFDITVERILKNGGEEVRREPFRTHYTPRDKVTCEPEESSSPSDE</sequence>
<gene>
    <name evidence="4" type="ORF">QIT00_16375</name>
</gene>
<keyword evidence="2" id="KW-0472">Membrane</keyword>
<dbReference type="Pfam" id="PF04294">
    <property type="entry name" value="VanW"/>
    <property type="match status" value="1"/>
</dbReference>
<evidence type="ECO:0000256" key="2">
    <source>
        <dbReference type="SAM" id="Phobius"/>
    </source>
</evidence>
<dbReference type="Pfam" id="PF12229">
    <property type="entry name" value="PG_binding_4"/>
    <property type="match status" value="1"/>
</dbReference>
<dbReference type="Proteomes" id="UP001237105">
    <property type="component" value="Unassembled WGS sequence"/>
</dbReference>
<accession>A0ABT6SWZ1</accession>
<evidence type="ECO:0000256" key="1">
    <source>
        <dbReference type="SAM" id="MobiDB-lite"/>
    </source>
</evidence>
<reference evidence="4 5" key="1">
    <citation type="submission" date="2023-05" db="EMBL/GenBank/DDBJ databases">
        <title>Draft genome sequence of Streptomyces sp. B-S-A12 isolated from a cave soil in Thailand.</title>
        <authorList>
            <person name="Chamroensaksri N."/>
            <person name="Muangham S."/>
        </authorList>
    </citation>
    <scope>NUCLEOTIDE SEQUENCE [LARGE SCALE GENOMIC DNA]</scope>
    <source>
        <strain evidence="4 5">B-S-A12</strain>
    </source>
</reference>
<dbReference type="InterPro" id="IPR007391">
    <property type="entry name" value="Vancomycin_resist_VanW"/>
</dbReference>
<dbReference type="RefSeq" id="WP_282536001.1">
    <property type="nucleotide sequence ID" value="NZ_JASCIS010000014.1"/>
</dbReference>
<dbReference type="PANTHER" id="PTHR35788:SF1">
    <property type="entry name" value="EXPORTED PROTEIN"/>
    <property type="match status" value="1"/>
</dbReference>
<feature type="compositionally biased region" description="Basic and acidic residues" evidence="1">
    <location>
        <begin position="513"/>
        <end position="523"/>
    </location>
</feature>
<dbReference type="InterPro" id="IPR022029">
    <property type="entry name" value="YoaR-like_PG-bd"/>
</dbReference>
<dbReference type="InterPro" id="IPR052913">
    <property type="entry name" value="Glycopeptide_resist_protein"/>
</dbReference>
<keyword evidence="5" id="KW-1185">Reference proteome</keyword>
<feature type="transmembrane region" description="Helical" evidence="2">
    <location>
        <begin position="12"/>
        <end position="31"/>
    </location>
</feature>
<comment type="caution">
    <text evidence="4">The sequence shown here is derived from an EMBL/GenBank/DDBJ whole genome shotgun (WGS) entry which is preliminary data.</text>
</comment>
<feature type="compositionally biased region" description="Acidic residues" evidence="1">
    <location>
        <begin position="570"/>
        <end position="580"/>
    </location>
</feature>
<keyword evidence="2" id="KW-0812">Transmembrane</keyword>
<evidence type="ECO:0000313" key="4">
    <source>
        <dbReference type="EMBL" id="MDI3420118.1"/>
    </source>
</evidence>
<organism evidence="4 5">
    <name type="scientific">Streptomyces luteolus</name>
    <dbReference type="NCBI Taxonomy" id="3043615"/>
    <lineage>
        <taxon>Bacteria</taxon>
        <taxon>Bacillati</taxon>
        <taxon>Actinomycetota</taxon>
        <taxon>Actinomycetes</taxon>
        <taxon>Kitasatosporales</taxon>
        <taxon>Streptomycetaceae</taxon>
        <taxon>Streptomyces</taxon>
    </lineage>
</organism>
<feature type="region of interest" description="Disordered" evidence="1">
    <location>
        <begin position="511"/>
        <end position="534"/>
    </location>
</feature>